<accession>A0A0B3BSD8</accession>
<dbReference type="RefSeq" id="WP_039607275.1">
    <property type="nucleotide sequence ID" value="NZ_FMUP01000010.1"/>
</dbReference>
<gene>
    <name evidence="1" type="ORF">PT85_16595</name>
</gene>
<sequence length="160" mass="17519">MKELFMSAGKFFAAAGSKKSGKGAPTSSSATDLAKAMSGLPVHVVSGVTDLVGQVTDYLKIAEQEQTRRTDIIAKRDVALAAMQHQREIMSEMIRFTFQERAAVLQKQFQALDQALAENRPELVNAALNSMVNVIQSSPFKSVQEMQQALGTKDFVIRLE</sequence>
<evidence type="ECO:0000313" key="1">
    <source>
        <dbReference type="EMBL" id="KHO63569.1"/>
    </source>
</evidence>
<name>A0A0B3BSD8_9PSED</name>
<dbReference type="AlphaFoldDB" id="A0A0B3BSD8"/>
<keyword evidence="2" id="KW-1185">Reference proteome</keyword>
<reference evidence="1" key="1">
    <citation type="submission" date="2014-11" db="EMBL/GenBank/DDBJ databases">
        <title>Genome sequence of Pseudomonas tuomuerensis JCM 14085.</title>
        <authorList>
            <person name="Shin S.-K."/>
            <person name="Yi H."/>
        </authorList>
    </citation>
    <scope>NUCLEOTIDE SEQUENCE [LARGE SCALE GENOMIC DNA]</scope>
    <source>
        <strain evidence="1">JCM 14085</strain>
    </source>
</reference>
<dbReference type="EMBL" id="JTAK01000009">
    <property type="protein sequence ID" value="KHO63569.1"/>
    <property type="molecule type" value="Genomic_DNA"/>
</dbReference>
<dbReference type="OrthoDB" id="456914at2"/>
<organism evidence="1 2">
    <name type="scientific">Pseudomonas flexibilis</name>
    <dbReference type="NCBI Taxonomy" id="706570"/>
    <lineage>
        <taxon>Bacteria</taxon>
        <taxon>Pseudomonadati</taxon>
        <taxon>Pseudomonadota</taxon>
        <taxon>Gammaproteobacteria</taxon>
        <taxon>Pseudomonadales</taxon>
        <taxon>Pseudomonadaceae</taxon>
        <taxon>Pseudomonas</taxon>
    </lineage>
</organism>
<evidence type="ECO:0000313" key="2">
    <source>
        <dbReference type="Proteomes" id="UP000030980"/>
    </source>
</evidence>
<comment type="caution">
    <text evidence="1">The sequence shown here is derived from an EMBL/GenBank/DDBJ whole genome shotgun (WGS) entry which is preliminary data.</text>
</comment>
<protein>
    <submittedName>
        <fullName evidence="1">Uncharacterized protein</fullName>
    </submittedName>
</protein>
<dbReference type="Proteomes" id="UP000030980">
    <property type="component" value="Unassembled WGS sequence"/>
</dbReference>
<proteinExistence type="predicted"/>